<dbReference type="EMBL" id="CAXIEN010000034">
    <property type="protein sequence ID" value="CAL1268463.1"/>
    <property type="molecule type" value="Genomic_DNA"/>
</dbReference>
<feature type="compositionally biased region" description="Polar residues" evidence="1">
    <location>
        <begin position="406"/>
        <end position="415"/>
    </location>
</feature>
<evidence type="ECO:0000313" key="3">
    <source>
        <dbReference type="Proteomes" id="UP001497382"/>
    </source>
</evidence>
<feature type="region of interest" description="Disordered" evidence="1">
    <location>
        <begin position="45"/>
        <end position="73"/>
    </location>
</feature>
<keyword evidence="3" id="KW-1185">Reference proteome</keyword>
<name>A0AAV1ZA23_9ARAC</name>
<organism evidence="2 3">
    <name type="scientific">Larinioides sclopetarius</name>
    <dbReference type="NCBI Taxonomy" id="280406"/>
    <lineage>
        <taxon>Eukaryota</taxon>
        <taxon>Metazoa</taxon>
        <taxon>Ecdysozoa</taxon>
        <taxon>Arthropoda</taxon>
        <taxon>Chelicerata</taxon>
        <taxon>Arachnida</taxon>
        <taxon>Araneae</taxon>
        <taxon>Araneomorphae</taxon>
        <taxon>Entelegynae</taxon>
        <taxon>Araneoidea</taxon>
        <taxon>Araneidae</taxon>
        <taxon>Larinioides</taxon>
    </lineage>
</organism>
<gene>
    <name evidence="2" type="ORF">LARSCL_LOCUS4181</name>
</gene>
<feature type="region of interest" description="Disordered" evidence="1">
    <location>
        <begin position="334"/>
        <end position="421"/>
    </location>
</feature>
<sequence>MSLCKPPDLPNLDMMKYESRKPQAALNLTWEEVISFTNSLKQNIKPNESRNLSNPVPKSEIPTDVSKESRFSPHSSLTAGVSISISTNVSERNIFPEQIANSKILSVVKPPSEITVTKPWSDMLQREPSSDRSSVVAIADNDDAEKIAGLKQNKTLKNHYTVEQWSRLNPEGKKEYSRKFLLTLQFHPMSLRKPEDLQNLDLIKYELYKDHIQKHTKNRTKPLPVLNNKRKDSEPFMPEDTEAEYMLTVVAVGSPTPPAQFVTKVTPATFSTTVSERNHSPQPIMKYRWSLLNPEGKRQYEREFLLQLQFQPTSLCKPYNLPNLDMIKRESNKDNIRKLHKNKREPSPVVNNGMRKYESFRPGYASDGPTSVVPQNLYNQVKEKRNPRKGISLTNSRNHEIKLNESRNNLKSPTESDIPPDNIWIPSSKYHLRKKFDNRSLSENTNGASVFEDGSTSISDSSTLR</sequence>
<evidence type="ECO:0000313" key="2">
    <source>
        <dbReference type="EMBL" id="CAL1268463.1"/>
    </source>
</evidence>
<evidence type="ECO:0000256" key="1">
    <source>
        <dbReference type="SAM" id="MobiDB-lite"/>
    </source>
</evidence>
<feature type="compositionally biased region" description="Polar residues" evidence="1">
    <location>
        <begin position="368"/>
        <end position="379"/>
    </location>
</feature>
<dbReference type="AlphaFoldDB" id="A0AAV1ZA23"/>
<protein>
    <submittedName>
        <fullName evidence="2">Uncharacterized protein</fullName>
    </submittedName>
</protein>
<reference evidence="2 3" key="1">
    <citation type="submission" date="2024-04" db="EMBL/GenBank/DDBJ databases">
        <authorList>
            <person name="Rising A."/>
            <person name="Reimegard J."/>
            <person name="Sonavane S."/>
            <person name="Akerstrom W."/>
            <person name="Nylinder S."/>
            <person name="Hedman E."/>
            <person name="Kallberg Y."/>
        </authorList>
    </citation>
    <scope>NUCLEOTIDE SEQUENCE [LARGE SCALE GENOMIC DNA]</scope>
</reference>
<comment type="caution">
    <text evidence="2">The sequence shown here is derived from an EMBL/GenBank/DDBJ whole genome shotgun (WGS) entry which is preliminary data.</text>
</comment>
<feature type="region of interest" description="Disordered" evidence="1">
    <location>
        <begin position="441"/>
        <end position="465"/>
    </location>
</feature>
<feature type="compositionally biased region" description="Polar residues" evidence="1">
    <location>
        <begin position="45"/>
        <end position="56"/>
    </location>
</feature>
<dbReference type="Proteomes" id="UP001497382">
    <property type="component" value="Unassembled WGS sequence"/>
</dbReference>
<proteinExistence type="predicted"/>
<accession>A0AAV1ZA23</accession>